<keyword evidence="1" id="KW-0804">Transcription</keyword>
<dbReference type="PANTHER" id="PTHR10535">
    <property type="entry name" value="DNA-DIRECTED RNA POLYMERASES I, II, AND III SUBUNIT RPABC1"/>
    <property type="match status" value="1"/>
</dbReference>
<gene>
    <name evidence="3" type="ORF">A2822_04940</name>
</gene>
<sequence>MSFDVHKHQLVCKHSKLSDADKEALLKQYEIKVQDLPKILKLDPAIAHLNLKGGDVVKIERDSKTAGKTNYYRAVMDGDFKDA</sequence>
<reference evidence="3 4" key="1">
    <citation type="journal article" date="2016" name="Nat. Commun.">
        <title>Thousands of microbial genomes shed light on interconnected biogeochemical processes in an aquifer system.</title>
        <authorList>
            <person name="Anantharaman K."/>
            <person name="Brown C.T."/>
            <person name="Hug L.A."/>
            <person name="Sharon I."/>
            <person name="Castelle C.J."/>
            <person name="Probst A.J."/>
            <person name="Thomas B.C."/>
            <person name="Singh A."/>
            <person name="Wilkins M.J."/>
            <person name="Karaoz U."/>
            <person name="Brodie E.L."/>
            <person name="Williams K.H."/>
            <person name="Hubbard S.S."/>
            <person name="Banfield J.F."/>
        </authorList>
    </citation>
    <scope>NUCLEOTIDE SEQUENCE [LARGE SCALE GENOMIC DNA]</scope>
</reference>
<feature type="domain" description="RNA polymerase subunit H/Rpb5 C-terminal" evidence="2">
    <location>
        <begin position="3"/>
        <end position="75"/>
    </location>
</feature>
<dbReference type="Pfam" id="PF01191">
    <property type="entry name" value="RNA_pol_Rpb5_C"/>
    <property type="match status" value="1"/>
</dbReference>
<proteinExistence type="predicted"/>
<dbReference type="GO" id="GO:0003899">
    <property type="term" value="F:DNA-directed RNA polymerase activity"/>
    <property type="evidence" value="ECO:0007669"/>
    <property type="project" value="InterPro"/>
</dbReference>
<dbReference type="PANTHER" id="PTHR10535:SF0">
    <property type="entry name" value="DNA-DIRECTED RNA POLYMERASES I, II, AND III SUBUNIT RPABC1"/>
    <property type="match status" value="1"/>
</dbReference>
<dbReference type="GO" id="GO:0006366">
    <property type="term" value="P:transcription by RNA polymerase II"/>
    <property type="evidence" value="ECO:0007669"/>
    <property type="project" value="TreeGrafter"/>
</dbReference>
<dbReference type="GO" id="GO:0006362">
    <property type="term" value="P:transcription elongation by RNA polymerase I"/>
    <property type="evidence" value="ECO:0007669"/>
    <property type="project" value="TreeGrafter"/>
</dbReference>
<dbReference type="AlphaFoldDB" id="A0A1G2HTE8"/>
<dbReference type="InterPro" id="IPR035913">
    <property type="entry name" value="RPB5-like_sf"/>
</dbReference>
<dbReference type="SUPFAM" id="SSF55287">
    <property type="entry name" value="RPB5-like RNA polymerase subunit"/>
    <property type="match status" value="1"/>
</dbReference>
<dbReference type="Proteomes" id="UP000178774">
    <property type="component" value="Unassembled WGS sequence"/>
</dbReference>
<organism evidence="3 4">
    <name type="scientific">Candidatus Staskawiczbacteria bacterium RIFCSPHIGHO2_01_FULL_41_41</name>
    <dbReference type="NCBI Taxonomy" id="1802203"/>
    <lineage>
        <taxon>Bacteria</taxon>
        <taxon>Candidatus Staskawicziibacteriota</taxon>
    </lineage>
</organism>
<comment type="caution">
    <text evidence="3">The sequence shown here is derived from an EMBL/GenBank/DDBJ whole genome shotgun (WGS) entry which is preliminary data.</text>
</comment>
<dbReference type="NCBIfam" id="NF007129">
    <property type="entry name" value="PRK09570.1"/>
    <property type="match status" value="1"/>
</dbReference>
<protein>
    <recommendedName>
        <fullName evidence="2">RNA polymerase subunit H/Rpb5 C-terminal domain-containing protein</fullName>
    </recommendedName>
</protein>
<dbReference type="GO" id="GO:0042797">
    <property type="term" value="P:tRNA transcription by RNA polymerase III"/>
    <property type="evidence" value="ECO:0007669"/>
    <property type="project" value="TreeGrafter"/>
</dbReference>
<evidence type="ECO:0000259" key="2">
    <source>
        <dbReference type="Pfam" id="PF01191"/>
    </source>
</evidence>
<dbReference type="Gene3D" id="3.90.940.20">
    <property type="entry name" value="RPB5-like RNA polymerase subunit"/>
    <property type="match status" value="1"/>
</dbReference>
<accession>A0A1G2HTE8</accession>
<evidence type="ECO:0000313" key="3">
    <source>
        <dbReference type="EMBL" id="OGZ65705.1"/>
    </source>
</evidence>
<dbReference type="GO" id="GO:0003677">
    <property type="term" value="F:DNA binding"/>
    <property type="evidence" value="ECO:0007669"/>
    <property type="project" value="InterPro"/>
</dbReference>
<evidence type="ECO:0000313" key="4">
    <source>
        <dbReference type="Proteomes" id="UP000178774"/>
    </source>
</evidence>
<dbReference type="InterPro" id="IPR014381">
    <property type="entry name" value="Arch_Rpo5/euc_Rpb5"/>
</dbReference>
<dbReference type="EMBL" id="MHOP01000017">
    <property type="protein sequence ID" value="OGZ65705.1"/>
    <property type="molecule type" value="Genomic_DNA"/>
</dbReference>
<name>A0A1G2HTE8_9BACT</name>
<dbReference type="InterPro" id="IPR000783">
    <property type="entry name" value="RNA_pol_subH/Rpb5_C"/>
</dbReference>
<evidence type="ECO:0000256" key="1">
    <source>
        <dbReference type="ARBA" id="ARBA00023163"/>
    </source>
</evidence>